<evidence type="ECO:0000259" key="12">
    <source>
        <dbReference type="PROSITE" id="PS50835"/>
    </source>
</evidence>
<dbReference type="FunFam" id="2.60.40.10:FF:000016">
    <property type="entry name" value="Fibroblast growth factor receptor"/>
    <property type="match status" value="1"/>
</dbReference>
<keyword evidence="2 11" id="KW-0812">Transmembrane</keyword>
<evidence type="ECO:0000256" key="3">
    <source>
        <dbReference type="ARBA" id="ARBA00022729"/>
    </source>
</evidence>
<keyword evidence="8 13" id="KW-0675">Receptor</keyword>
<keyword evidence="4" id="KW-0677">Repeat</keyword>
<evidence type="ECO:0000256" key="5">
    <source>
        <dbReference type="ARBA" id="ARBA00022989"/>
    </source>
</evidence>
<dbReference type="GO" id="GO:0017134">
    <property type="term" value="F:fibroblast growth factor binding"/>
    <property type="evidence" value="ECO:0007669"/>
    <property type="project" value="TreeGrafter"/>
</dbReference>
<feature type="transmembrane region" description="Helical" evidence="11">
    <location>
        <begin position="6"/>
        <end position="26"/>
    </location>
</feature>
<feature type="domain" description="Ig-like" evidence="12">
    <location>
        <begin position="114"/>
        <end position="206"/>
    </location>
</feature>
<organism evidence="13 14">
    <name type="scientific">Acanthosepion pharaonis</name>
    <name type="common">Pharaoh cuttlefish</name>
    <name type="synonym">Sepia pharaonis</name>
    <dbReference type="NCBI Taxonomy" id="158019"/>
    <lineage>
        <taxon>Eukaryota</taxon>
        <taxon>Metazoa</taxon>
        <taxon>Spiralia</taxon>
        <taxon>Lophotrochozoa</taxon>
        <taxon>Mollusca</taxon>
        <taxon>Cephalopoda</taxon>
        <taxon>Coleoidea</taxon>
        <taxon>Decapodiformes</taxon>
        <taxon>Sepiida</taxon>
        <taxon>Sepiina</taxon>
        <taxon>Sepiidae</taxon>
        <taxon>Acanthosepion</taxon>
    </lineage>
</organism>
<evidence type="ECO:0000256" key="8">
    <source>
        <dbReference type="ARBA" id="ARBA00023170"/>
    </source>
</evidence>
<dbReference type="SMART" id="SM00409">
    <property type="entry name" value="IG"/>
    <property type="match status" value="1"/>
</dbReference>
<evidence type="ECO:0000313" key="14">
    <source>
        <dbReference type="Proteomes" id="UP000597762"/>
    </source>
</evidence>
<dbReference type="InterPro" id="IPR007110">
    <property type="entry name" value="Ig-like_dom"/>
</dbReference>
<evidence type="ECO:0000256" key="11">
    <source>
        <dbReference type="SAM" id="Phobius"/>
    </source>
</evidence>
<evidence type="ECO:0000256" key="7">
    <source>
        <dbReference type="ARBA" id="ARBA00023157"/>
    </source>
</evidence>
<dbReference type="GO" id="GO:0005886">
    <property type="term" value="C:plasma membrane"/>
    <property type="evidence" value="ECO:0007669"/>
    <property type="project" value="TreeGrafter"/>
</dbReference>
<name>A0A812E1A2_ACAPH</name>
<dbReference type="EMBL" id="CAHIKZ030004498">
    <property type="protein sequence ID" value="CAE1311452.1"/>
    <property type="molecule type" value="Genomic_DNA"/>
</dbReference>
<reference evidence="13" key="1">
    <citation type="submission" date="2021-01" db="EMBL/GenBank/DDBJ databases">
        <authorList>
            <person name="Li R."/>
            <person name="Bekaert M."/>
        </authorList>
    </citation>
    <scope>NUCLEOTIDE SEQUENCE</scope>
    <source>
        <strain evidence="13">Farmed</strain>
    </source>
</reference>
<gene>
    <name evidence="13" type="ORF">SPHA_62861</name>
</gene>
<evidence type="ECO:0000313" key="13">
    <source>
        <dbReference type="EMBL" id="CAE1311452.1"/>
    </source>
</evidence>
<dbReference type="InterPro" id="IPR003598">
    <property type="entry name" value="Ig_sub2"/>
</dbReference>
<keyword evidence="9" id="KW-0325">Glycoprotein</keyword>
<dbReference type="PROSITE" id="PS50835">
    <property type="entry name" value="IG_LIKE"/>
    <property type="match status" value="1"/>
</dbReference>
<dbReference type="Pfam" id="PF07679">
    <property type="entry name" value="I-set"/>
    <property type="match status" value="1"/>
</dbReference>
<evidence type="ECO:0000256" key="10">
    <source>
        <dbReference type="ARBA" id="ARBA00023319"/>
    </source>
</evidence>
<keyword evidence="3" id="KW-0732">Signal</keyword>
<dbReference type="AlphaFoldDB" id="A0A812E1A2"/>
<evidence type="ECO:0000256" key="9">
    <source>
        <dbReference type="ARBA" id="ARBA00023180"/>
    </source>
</evidence>
<accession>A0A812E1A2</accession>
<evidence type="ECO:0000256" key="2">
    <source>
        <dbReference type="ARBA" id="ARBA00022692"/>
    </source>
</evidence>
<evidence type="ECO:0000256" key="6">
    <source>
        <dbReference type="ARBA" id="ARBA00023136"/>
    </source>
</evidence>
<sequence length="259" mass="30034">MYLYMYLLSISIYLSIYHSLFTSIFIDPAGFHLRIFFDRDEHGIVKENPACIPCVTSDGPAAFILLIFLHVDEHGDVRKIRHAFRVTSFAERKERIQQNNLYPNQHDPEGGAEPKFIHLNKMKQNKIPRPVGSSIRFKCKATGIPQPEVRWLKDGQIWVSEDVGSYQDSRLRWTLKINDLQEKDSGKYTCIVTNLHGSINYTYTLEVVEKVHDKPEFLPPHPLNQTVRHGQQASFQCHVKSDAQPHITVNKIAFFFHIY</sequence>
<evidence type="ECO:0000256" key="1">
    <source>
        <dbReference type="ARBA" id="ARBA00004167"/>
    </source>
</evidence>
<dbReference type="SUPFAM" id="SSF48726">
    <property type="entry name" value="Immunoglobulin"/>
    <property type="match status" value="1"/>
</dbReference>
<comment type="subcellular location">
    <subcellularLocation>
        <location evidence="1">Membrane</location>
        <topology evidence="1">Single-pass membrane protein</topology>
    </subcellularLocation>
</comment>
<dbReference type="Gene3D" id="2.60.40.10">
    <property type="entry name" value="Immunoglobulins"/>
    <property type="match status" value="2"/>
</dbReference>
<dbReference type="InterPro" id="IPR003599">
    <property type="entry name" value="Ig_sub"/>
</dbReference>
<dbReference type="InterPro" id="IPR013783">
    <property type="entry name" value="Ig-like_fold"/>
</dbReference>
<evidence type="ECO:0000256" key="4">
    <source>
        <dbReference type="ARBA" id="ARBA00022737"/>
    </source>
</evidence>
<dbReference type="GO" id="GO:0005007">
    <property type="term" value="F:fibroblast growth factor receptor activity"/>
    <property type="evidence" value="ECO:0007669"/>
    <property type="project" value="TreeGrafter"/>
</dbReference>
<dbReference type="Proteomes" id="UP000597762">
    <property type="component" value="Unassembled WGS sequence"/>
</dbReference>
<keyword evidence="10" id="KW-0393">Immunoglobulin domain</keyword>
<keyword evidence="6 11" id="KW-0472">Membrane</keyword>
<comment type="caution">
    <text evidence="13">The sequence shown here is derived from an EMBL/GenBank/DDBJ whole genome shotgun (WGS) entry which is preliminary data.</text>
</comment>
<keyword evidence="7" id="KW-1015">Disulfide bond</keyword>
<dbReference type="SMART" id="SM00408">
    <property type="entry name" value="IGc2"/>
    <property type="match status" value="1"/>
</dbReference>
<dbReference type="OrthoDB" id="6084240at2759"/>
<dbReference type="InterPro" id="IPR036179">
    <property type="entry name" value="Ig-like_dom_sf"/>
</dbReference>
<dbReference type="InterPro" id="IPR013098">
    <property type="entry name" value="Ig_I-set"/>
</dbReference>
<dbReference type="PANTHER" id="PTHR19890:SF10">
    <property type="entry name" value="FIBROBLAST GROWTH FACTOR RECEPTOR-LIKE 1"/>
    <property type="match status" value="1"/>
</dbReference>
<keyword evidence="5 11" id="KW-1133">Transmembrane helix</keyword>
<protein>
    <submittedName>
        <fullName evidence="13">Fibroblast growth factor receptor-like 1</fullName>
    </submittedName>
</protein>
<keyword evidence="14" id="KW-1185">Reference proteome</keyword>
<dbReference type="PANTHER" id="PTHR19890">
    <property type="entry name" value="FIBROBLAST GROWTH FACTOR RECEPTOR"/>
    <property type="match status" value="1"/>
</dbReference>
<proteinExistence type="predicted"/>
<dbReference type="InterPro" id="IPR052615">
    <property type="entry name" value="FGFRL"/>
</dbReference>